<organism evidence="2 3">
    <name type="scientific">Pseudoalteromonas fenneropenaei</name>
    <dbReference type="NCBI Taxonomy" id="1737459"/>
    <lineage>
        <taxon>Bacteria</taxon>
        <taxon>Pseudomonadati</taxon>
        <taxon>Pseudomonadota</taxon>
        <taxon>Gammaproteobacteria</taxon>
        <taxon>Alteromonadales</taxon>
        <taxon>Pseudoalteromonadaceae</taxon>
        <taxon>Pseudoalteromonas</taxon>
    </lineage>
</organism>
<dbReference type="Gene3D" id="1.20.1290.10">
    <property type="entry name" value="AhpD-like"/>
    <property type="match status" value="1"/>
</dbReference>
<dbReference type="PANTHER" id="PTHR34846">
    <property type="entry name" value="4-CARBOXYMUCONOLACTONE DECARBOXYLASE FAMILY PROTEIN (AFU_ORTHOLOGUE AFUA_6G11590)"/>
    <property type="match status" value="1"/>
</dbReference>
<dbReference type="Pfam" id="PF02627">
    <property type="entry name" value="CMD"/>
    <property type="match status" value="1"/>
</dbReference>
<reference evidence="3" key="1">
    <citation type="journal article" date="2019" name="Int. J. Syst. Evol. Microbiol.">
        <title>The Global Catalogue of Microorganisms (GCM) 10K type strain sequencing project: providing services to taxonomists for standard genome sequencing and annotation.</title>
        <authorList>
            <consortium name="The Broad Institute Genomics Platform"/>
            <consortium name="The Broad Institute Genome Sequencing Center for Infectious Disease"/>
            <person name="Wu L."/>
            <person name="Ma J."/>
        </authorList>
    </citation>
    <scope>NUCLEOTIDE SEQUENCE [LARGE SCALE GENOMIC DNA]</scope>
    <source>
        <strain evidence="3">KCTC 42730</strain>
    </source>
</reference>
<name>A0ABV7CPB7_9GAMM</name>
<dbReference type="InterPro" id="IPR003779">
    <property type="entry name" value="CMD-like"/>
</dbReference>
<feature type="domain" description="Carboxymuconolactone decarboxylase-like" evidence="1">
    <location>
        <begin position="18"/>
        <end position="93"/>
    </location>
</feature>
<dbReference type="SUPFAM" id="SSF69118">
    <property type="entry name" value="AhpD-like"/>
    <property type="match status" value="1"/>
</dbReference>
<dbReference type="Proteomes" id="UP001595453">
    <property type="component" value="Unassembled WGS sequence"/>
</dbReference>
<comment type="caution">
    <text evidence="2">The sequence shown here is derived from an EMBL/GenBank/DDBJ whole genome shotgun (WGS) entry which is preliminary data.</text>
</comment>
<evidence type="ECO:0000259" key="1">
    <source>
        <dbReference type="Pfam" id="PF02627"/>
    </source>
</evidence>
<gene>
    <name evidence="2" type="ORF">ACFOEE_17765</name>
</gene>
<accession>A0ABV7CPB7</accession>
<protein>
    <submittedName>
        <fullName evidence="2">Carboxymuconolactone decarboxylase family protein</fullName>
    </submittedName>
</protein>
<proteinExistence type="predicted"/>
<sequence>MKARMTYKDMPNFVFGSLMNMEENIQSSSIDKKLLHLIKLYASQINGCAFCVDMHFKNAQKDGLNIYELANVQNWRETPYFNEKERAVLLWTETLTNISAQQVPDHIYEEVRAYFSNSEIGELSLAVIGINSWNRLVLSIGTVAGTYNA</sequence>
<dbReference type="PANTHER" id="PTHR34846:SF10">
    <property type="entry name" value="CYTOPLASMIC PROTEIN"/>
    <property type="match status" value="1"/>
</dbReference>
<evidence type="ECO:0000313" key="2">
    <source>
        <dbReference type="EMBL" id="MFC3034357.1"/>
    </source>
</evidence>
<dbReference type="InterPro" id="IPR029032">
    <property type="entry name" value="AhpD-like"/>
</dbReference>
<dbReference type="NCBIfam" id="TIGR00778">
    <property type="entry name" value="ahpD_dom"/>
    <property type="match status" value="1"/>
</dbReference>
<evidence type="ECO:0000313" key="3">
    <source>
        <dbReference type="Proteomes" id="UP001595453"/>
    </source>
</evidence>
<dbReference type="EMBL" id="JBHRSD010000039">
    <property type="protein sequence ID" value="MFC3034357.1"/>
    <property type="molecule type" value="Genomic_DNA"/>
</dbReference>
<keyword evidence="3" id="KW-1185">Reference proteome</keyword>
<dbReference type="InterPro" id="IPR004675">
    <property type="entry name" value="AhpD_core"/>
</dbReference>
<dbReference type="RefSeq" id="WP_377127493.1">
    <property type="nucleotide sequence ID" value="NZ_JBHRSD010000039.1"/>
</dbReference>